<feature type="compositionally biased region" description="Basic and acidic residues" evidence="1">
    <location>
        <begin position="147"/>
        <end position="159"/>
    </location>
</feature>
<feature type="signal peptide" evidence="2">
    <location>
        <begin position="1"/>
        <end position="29"/>
    </location>
</feature>
<organism evidence="3 4">
    <name type="scientific">Thalassiosira oceanica</name>
    <name type="common">Marine diatom</name>
    <dbReference type="NCBI Taxonomy" id="159749"/>
    <lineage>
        <taxon>Eukaryota</taxon>
        <taxon>Sar</taxon>
        <taxon>Stramenopiles</taxon>
        <taxon>Ochrophyta</taxon>
        <taxon>Bacillariophyta</taxon>
        <taxon>Coscinodiscophyceae</taxon>
        <taxon>Thalassiosirophycidae</taxon>
        <taxon>Thalassiosirales</taxon>
        <taxon>Thalassiosiraceae</taxon>
        <taxon>Thalassiosira</taxon>
    </lineage>
</organism>
<feature type="region of interest" description="Disordered" evidence="1">
    <location>
        <begin position="100"/>
        <end position="159"/>
    </location>
</feature>
<feature type="non-terminal residue" evidence="3">
    <location>
        <position position="1"/>
    </location>
</feature>
<feature type="compositionally biased region" description="Polar residues" evidence="1">
    <location>
        <begin position="109"/>
        <end position="118"/>
    </location>
</feature>
<dbReference type="Proteomes" id="UP000266841">
    <property type="component" value="Unassembled WGS sequence"/>
</dbReference>
<evidence type="ECO:0000256" key="2">
    <source>
        <dbReference type="SAM" id="SignalP"/>
    </source>
</evidence>
<dbReference type="AlphaFoldDB" id="K0RHG7"/>
<keyword evidence="4" id="KW-1185">Reference proteome</keyword>
<feature type="chain" id="PRO_5003837032" description="Cadherin domain-containing protein" evidence="2">
    <location>
        <begin position="30"/>
        <end position="159"/>
    </location>
</feature>
<comment type="caution">
    <text evidence="3">The sequence shown here is derived from an EMBL/GenBank/DDBJ whole genome shotgun (WGS) entry which is preliminary data.</text>
</comment>
<evidence type="ECO:0008006" key="5">
    <source>
        <dbReference type="Google" id="ProtNLM"/>
    </source>
</evidence>
<evidence type="ECO:0000313" key="3">
    <source>
        <dbReference type="EMBL" id="EJK53158.1"/>
    </source>
</evidence>
<evidence type="ECO:0000256" key="1">
    <source>
        <dbReference type="SAM" id="MobiDB-lite"/>
    </source>
</evidence>
<accession>K0RHG7</accession>
<evidence type="ECO:0000313" key="4">
    <source>
        <dbReference type="Proteomes" id="UP000266841"/>
    </source>
</evidence>
<dbReference type="EMBL" id="AGNL01038359">
    <property type="protein sequence ID" value="EJK53158.1"/>
    <property type="molecule type" value="Genomic_DNA"/>
</dbReference>
<keyword evidence="2" id="KW-0732">Signal</keyword>
<reference evidence="3 4" key="1">
    <citation type="journal article" date="2012" name="Genome Biol.">
        <title>Genome and low-iron response of an oceanic diatom adapted to chronic iron limitation.</title>
        <authorList>
            <person name="Lommer M."/>
            <person name="Specht M."/>
            <person name="Roy A.S."/>
            <person name="Kraemer L."/>
            <person name="Andreson R."/>
            <person name="Gutowska M.A."/>
            <person name="Wolf J."/>
            <person name="Bergner S.V."/>
            <person name="Schilhabel M.B."/>
            <person name="Klostermeier U.C."/>
            <person name="Beiko R.G."/>
            <person name="Rosenstiel P."/>
            <person name="Hippler M."/>
            <person name="Laroche J."/>
        </authorList>
    </citation>
    <scope>NUCLEOTIDE SEQUENCE [LARGE SCALE GENOMIC DNA]</scope>
    <source>
        <strain evidence="3 4">CCMP1005</strain>
    </source>
</reference>
<gene>
    <name evidence="3" type="ORF">THAOC_27461</name>
</gene>
<sequence length="159" mass="16725">DTVPTLVDAATALLMIALVDSSAPPQVRSIQFDDESQGSATYTLDSDCVSHHDSLYLVEIAERPDAGSPVNVAVHSPFVQRQHSSLLEYGNAAGPAVVAPQMPARSPFPMTSLTAETANQDKPRALPDAEFDSPSAGEGAKTIPPPTKEDGAENRDFPG</sequence>
<name>K0RHG7_THAOC</name>
<protein>
    <recommendedName>
        <fullName evidence="5">Cadherin domain-containing protein</fullName>
    </recommendedName>
</protein>
<proteinExistence type="predicted"/>